<accession>A0A2J8IN81</accession>
<dbReference type="GO" id="GO:0030036">
    <property type="term" value="P:actin cytoskeleton organization"/>
    <property type="evidence" value="ECO:0007669"/>
    <property type="project" value="InterPro"/>
</dbReference>
<feature type="repeat" description="Filamin" evidence="9">
    <location>
        <begin position="1035"/>
        <end position="1127"/>
    </location>
</feature>
<dbReference type="FunFam" id="1.10.418.10:FF:000008">
    <property type="entry name" value="Filamin-B isoform C"/>
    <property type="match status" value="1"/>
</dbReference>
<feature type="repeat" description="Filamin" evidence="9">
    <location>
        <begin position="2220"/>
        <end position="2314"/>
    </location>
</feature>
<dbReference type="EMBL" id="NBAG03000681">
    <property type="protein sequence ID" value="PNI11975.1"/>
    <property type="molecule type" value="Genomic_DNA"/>
</dbReference>
<dbReference type="InterPro" id="IPR013783">
    <property type="entry name" value="Ig-like_fold"/>
</dbReference>
<dbReference type="PANTHER" id="PTHR38537">
    <property type="entry name" value="JITTERBUG, ISOFORM N"/>
    <property type="match status" value="1"/>
</dbReference>
<feature type="repeat" description="Filamin" evidence="9">
    <location>
        <begin position="840"/>
        <end position="938"/>
    </location>
</feature>
<feature type="repeat" description="Filamin" evidence="9">
    <location>
        <begin position="349"/>
        <end position="447"/>
    </location>
</feature>
<dbReference type="GO" id="GO:0051015">
    <property type="term" value="F:actin filament binding"/>
    <property type="evidence" value="ECO:0007669"/>
    <property type="project" value="InterPro"/>
</dbReference>
<dbReference type="FunFam" id="2.60.40.10:FF:000126">
    <property type="entry name" value="filamin-C isoform X1"/>
    <property type="match status" value="1"/>
</dbReference>
<dbReference type="FunFam" id="2.60.40.10:FF:000157">
    <property type="entry name" value="filamin-C isoform X1"/>
    <property type="match status" value="1"/>
</dbReference>
<dbReference type="FunFam" id="2.60.40.10:FF:000118">
    <property type="entry name" value="filamin-C isoform X2"/>
    <property type="match status" value="1"/>
</dbReference>
<feature type="repeat" description="Filamin" evidence="9">
    <location>
        <begin position="1223"/>
        <end position="1322"/>
    </location>
</feature>
<feature type="repeat" description="Filamin" evidence="9">
    <location>
        <begin position="640"/>
        <end position="736"/>
    </location>
</feature>
<dbReference type="FunFam" id="2.60.40.10:FF:000115">
    <property type="entry name" value="filamin-C isoform X1"/>
    <property type="match status" value="1"/>
</dbReference>
<keyword evidence="3" id="KW-0963">Cytoplasm</keyword>
<dbReference type="InterPro" id="IPR001715">
    <property type="entry name" value="CH_dom"/>
</dbReference>
<feature type="repeat" description="Filamin" evidence="9">
    <location>
        <begin position="1513"/>
        <end position="1609"/>
    </location>
</feature>
<dbReference type="SMART" id="SM00557">
    <property type="entry name" value="IG_FLMN"/>
    <property type="match status" value="21"/>
</dbReference>
<evidence type="ECO:0000256" key="3">
    <source>
        <dbReference type="ARBA" id="ARBA00022490"/>
    </source>
</evidence>
<dbReference type="PROSITE" id="PS50021">
    <property type="entry name" value="CH"/>
    <property type="match status" value="2"/>
</dbReference>
<feature type="repeat" description="Filamin" evidence="9">
    <location>
        <begin position="737"/>
        <end position="839"/>
    </location>
</feature>
<feature type="repeat" description="Filamin" evidence="9">
    <location>
        <begin position="249"/>
        <end position="347"/>
    </location>
</feature>
<evidence type="ECO:0000256" key="6">
    <source>
        <dbReference type="ARBA" id="ARBA00022843"/>
    </source>
</evidence>
<dbReference type="SUPFAM" id="SSF47576">
    <property type="entry name" value="Calponin-homology domain, CH-domain"/>
    <property type="match status" value="1"/>
</dbReference>
<dbReference type="FunFam" id="1.10.418.10:FF:000006">
    <property type="entry name" value="Filamin-B isoform A"/>
    <property type="match status" value="1"/>
</dbReference>
<dbReference type="CDD" id="cd21308">
    <property type="entry name" value="CH_FLNA_rpt1"/>
    <property type="match status" value="1"/>
</dbReference>
<evidence type="ECO:0000256" key="8">
    <source>
        <dbReference type="ARBA" id="ARBA00023212"/>
    </source>
</evidence>
<feature type="repeat" description="Filamin" evidence="9">
    <location>
        <begin position="1323"/>
        <end position="1415"/>
    </location>
</feature>
<keyword evidence="8" id="KW-0206">Cytoskeleton</keyword>
<evidence type="ECO:0000313" key="13">
    <source>
        <dbReference type="Proteomes" id="UP000236370"/>
    </source>
</evidence>
<evidence type="ECO:0000256" key="5">
    <source>
        <dbReference type="ARBA" id="ARBA00022737"/>
    </source>
</evidence>
<evidence type="ECO:0000256" key="7">
    <source>
        <dbReference type="ARBA" id="ARBA00023203"/>
    </source>
</evidence>
<feature type="repeat" description="Filamin" evidence="9">
    <location>
        <begin position="1752"/>
        <end position="1833"/>
    </location>
</feature>
<feature type="region of interest" description="Disordered" evidence="10">
    <location>
        <begin position="244"/>
        <end position="267"/>
    </location>
</feature>
<dbReference type="FunFam" id="2.60.40.10:FF:000042">
    <property type="entry name" value="Filamin-B isoform B"/>
    <property type="match status" value="2"/>
</dbReference>
<dbReference type="SMART" id="SM00033">
    <property type="entry name" value="CH"/>
    <property type="match status" value="2"/>
</dbReference>
<evidence type="ECO:0000256" key="2">
    <source>
        <dbReference type="ARBA" id="ARBA00009238"/>
    </source>
</evidence>
<dbReference type="InterPro" id="IPR017868">
    <property type="entry name" value="Filamin/ABP280_repeat-like"/>
</dbReference>
<dbReference type="Pfam" id="PF00630">
    <property type="entry name" value="Filamin"/>
    <property type="match status" value="21"/>
</dbReference>
<feature type="repeat" description="Filamin" evidence="9">
    <location>
        <begin position="2092"/>
        <end position="2184"/>
    </location>
</feature>
<feature type="domain" description="Calponin-homology (CH)" evidence="11">
    <location>
        <begin position="16"/>
        <end position="122"/>
    </location>
</feature>
<organism evidence="12 13">
    <name type="scientific">Pan troglodytes</name>
    <name type="common">Chimpanzee</name>
    <dbReference type="NCBI Taxonomy" id="9598"/>
    <lineage>
        <taxon>Eukaryota</taxon>
        <taxon>Metazoa</taxon>
        <taxon>Chordata</taxon>
        <taxon>Craniata</taxon>
        <taxon>Vertebrata</taxon>
        <taxon>Euteleostomi</taxon>
        <taxon>Mammalia</taxon>
        <taxon>Eutheria</taxon>
        <taxon>Euarchontoglires</taxon>
        <taxon>Primates</taxon>
        <taxon>Haplorrhini</taxon>
        <taxon>Catarrhini</taxon>
        <taxon>Hominidae</taxon>
        <taxon>Pan</taxon>
    </lineage>
</organism>
<dbReference type="Proteomes" id="UP000236370">
    <property type="component" value="Unassembled WGS sequence"/>
</dbReference>
<dbReference type="FunFam" id="2.60.40.10:FF:000102">
    <property type="entry name" value="filamin-B isoform X2"/>
    <property type="match status" value="1"/>
</dbReference>
<feature type="repeat" description="Filamin" evidence="9">
    <location>
        <begin position="1416"/>
        <end position="1512"/>
    </location>
</feature>
<feature type="repeat" description="Filamin" evidence="9">
    <location>
        <begin position="448"/>
        <end position="543"/>
    </location>
</feature>
<dbReference type="Pfam" id="PF00307">
    <property type="entry name" value="CH"/>
    <property type="match status" value="2"/>
</dbReference>
<dbReference type="InterPro" id="IPR001298">
    <property type="entry name" value="Filamin/ABP280_rpt"/>
</dbReference>
<keyword evidence="5" id="KW-0677">Repeat</keyword>
<dbReference type="FunFam" id="2.60.40.10:FF:000168">
    <property type="entry name" value="filamin-C isoform X2"/>
    <property type="match status" value="1"/>
</dbReference>
<keyword evidence="4" id="KW-0597">Phosphoprotein</keyword>
<feature type="domain" description="Calponin-homology (CH)" evidence="11">
    <location>
        <begin position="139"/>
        <end position="242"/>
    </location>
</feature>
<dbReference type="GO" id="GO:0005856">
    <property type="term" value="C:cytoskeleton"/>
    <property type="evidence" value="ECO:0007669"/>
    <property type="project" value="UniProtKB-SubCell"/>
</dbReference>
<evidence type="ECO:0000256" key="4">
    <source>
        <dbReference type="ARBA" id="ARBA00022553"/>
    </source>
</evidence>
<dbReference type="PROSITE" id="PS00019">
    <property type="entry name" value="ACTININ_1"/>
    <property type="match status" value="1"/>
</dbReference>
<comment type="similarity">
    <text evidence="2">Belongs to the filamin family.</text>
</comment>
<comment type="caution">
    <text evidence="12">The sequence shown here is derived from an EMBL/GenBank/DDBJ whole genome shotgun (WGS) entry which is preliminary data.</text>
</comment>
<dbReference type="FunFam" id="2.60.40.10:FF:000105">
    <property type="entry name" value="filamin-C isoform X1"/>
    <property type="match status" value="1"/>
</dbReference>
<comment type="subcellular location">
    <subcellularLocation>
        <location evidence="1">Cytoplasm</location>
        <location evidence="1">Cytoskeleton</location>
    </subcellularLocation>
</comment>
<dbReference type="SUPFAM" id="SSF81296">
    <property type="entry name" value="E set domains"/>
    <property type="match status" value="21"/>
</dbReference>
<protein>
    <submittedName>
        <fullName evidence="12">FLNA isoform 5</fullName>
    </submittedName>
</protein>
<feature type="repeat" description="Filamin" evidence="9">
    <location>
        <begin position="1833"/>
        <end position="1925"/>
    </location>
</feature>
<evidence type="ECO:0000259" key="11">
    <source>
        <dbReference type="PROSITE" id="PS50021"/>
    </source>
</evidence>
<evidence type="ECO:0000313" key="12">
    <source>
        <dbReference type="EMBL" id="PNI11975.1"/>
    </source>
</evidence>
<dbReference type="InterPro" id="IPR044801">
    <property type="entry name" value="Filamin"/>
</dbReference>
<dbReference type="Gene3D" id="2.60.40.10">
    <property type="entry name" value="Immunoglobulins"/>
    <property type="match status" value="21"/>
</dbReference>
<dbReference type="FunFam" id="2.60.40.10:FF:000096">
    <property type="entry name" value="filamin-C isoform X2"/>
    <property type="match status" value="1"/>
</dbReference>
<dbReference type="PANTHER" id="PTHR38537:SF5">
    <property type="entry name" value="FILAMIN-A"/>
    <property type="match status" value="1"/>
</dbReference>
<evidence type="ECO:0000256" key="9">
    <source>
        <dbReference type="PROSITE-ProRule" id="PRU00087"/>
    </source>
</evidence>
<sequence length="2315" mass="245881">MPATEKDLAEDAPWKKIQQNTFTRWCNEHLKCVSKRIANLQTDLSDGLRLIALLEVLSQKKMHRKHNQRPTFRQMQLENVSVALEFLDRESIKLVSIDSKAIVDGNLKLILGLIWTLILHYSISMPMWDEEEDEEAKKQTPKQRLLGWIQNKLPQLPITNFSRDWQSGRALGALVDSCAPGLCPDWDSWDASKPVTNAREAMQQADDWLGIPQVITPEEIVDPNVDEHSVMTYLSQFPKAKLKPGAPLRPKLNPKKARAYGPGIEPTGNMVKKRAEFTVETRSAGQGEVLVYVEDPAGHQEEAKVTANNDKNRTFSVWYVPEVTGTHKVTVLFAGQHIAKSPFEVYVDKSQGDSSKVTAQGPGLEPSGNIANKTTYFEIFTAGAGTGEVEVVIQDPMGQKGTVEPQLEARGDSTYRCSYQPTMEGVHTVHVTFAGVPIPRSPYTVTVGQACNPSACRAVGRGLQPKGVRVKETADFKVYTKGAGSGELKVTVKGPKGEERVKQKDLGDGVYGFEYYPMVPGTYIVTITWGGQNIGRSPFEVKVGTECGNQKVRAWGPGLEGGIVGKSADFVVEAIGDDVGTLGFSVEGPSQAKIECDDKGDGSCDVRYWPQEAGEYAVHVLCNSEDIRLSPFMADIRDAPQDFHPDRVKARGPGLEKTGVAVNKPAEFTVDAKHGGKAPLRVQVQDNEGCPVEALVKDNGNGTYSCSYVPRKPVKHTAMVSWGGVSIPNSPFRVNVGAGSHPNKVKVYGPGVAKTGLKAHEPTYFTVDCAEAGQGDVSIGIKCAPGVVGPAEADIDFDIIRNDNDTFTVKYTPRGAGSYTIMVLFADQATPTSPIRVKVEPSHDASKVKAEGPGLSRTGVELGKPTHFTVNAKAAGKGKLDVQFSGLTKGDAVRDVDIIDHHDNTYTVKYTPVQQGPVGVNVTYGGDPIPKSPFSVAVSPSLDLSKIKVSGLGEKVDVGKDQEFTVKSKGAGGQGKVASKIVGPSGAAVPCKVEPGLGADNSVVRFLPREEGPYEVEVTYDGVPVPGSPFPLEAVAPTKPSKVKAFGPGLQGGSAGSPARFTIDTKGAGTGGLGLTVEGPCEAQLECLDNGDGTCSVSYVPTEPGDYNINILFADTHIPGSPFKAHVVPCFDASKVKCSGPGLERATAGEVGQFQVDCSSAGSAELTIEICSEAGLPAEVYIQDHGDGTHTITYIPLCPGAYTVTIKYGGQPVPNFPSKLQVEPAVDTSGVQCYGPGIEGQGVFREATTEFSVDARALTQTGGPHVKARVANPSGNLTETYVQDRGDGMYKVEYTPYEEGLHSVDVTYDGSPVPSSPFQVPVTEGCDPSRVRVHGPGIQSGTTNKPNKFTVETRGAGTGGLGLAVEGPSEAKMSCMDNKDGSCSVEYIPYEAGTYSLNVTYGGHQVPGSPFKVPVHDVTDASKVKCSGPGLSPGMVRANLPQSFQVDTSKAGVAPLQVKVQGPKGLVEPVDVVDNADGTQTVNYVPSREGPYSISVLYGDEEVPRSPFKVKVLPTHDASKVKASGPGLNTTGVPASLPVEFTIDAKDAGEGLLAVQITDPEGKPKKTHIQDNHDGTYTVAYVPDVTGRYTILIKYGGDEIPFSPYRVRAVPTGDASKCTVTVSIGGHGLGAGIGPTIQIGEETVITVDTKAAGKGKVTCTVCTPDGSEVDVDVVENEDGTFDIFYTAPQPGKYVICVRFGGEHVPNSPFQVTALAGDQPSVQPPLRSQQLAPQYTYAQGGQQTWAPERPLVGVNGLDVTSLRPFDLVIPFTIKKGEITGEVRMPSGKVAQPTITDNKDGTVTVRYAPSEAGLHEMDIRYDNMHIPGSPLQFYVDYVNCGHVTAYGPGLTHGVVNKPATFTVNTKDAGEGGLSLAIEGPSKAEISCTDNQDGTCSVSYLPVLPGDYSILVKYNEQHVPGSPFTARVTGDDSMRMSHLKVGSAADIPINIAEISFEDRKDGSCGVAYVVQEPGDYEVSVKFNEEHIPDSPFVVPVASPSGDARRLTVSSLQESGLKVNQPASFAVSLNGAKGAIDAKVHSPSGALEECYVTEIDQDKYAVRFIPRENGVYLIDVKFNGTHIPGSPFKIRVGEPGHGGDPGLVSAYGAGLEGGVTGNPAEFVVNTSNAGAGALSVTIDGPSKVKMDCQECPEGYRVTYTPMAPGSYLISIKYGGPYHIGGSPFKAKVTGPRLVSNHSLHETSSVFVDSLTKATCAPQHGAPGPGPADASKVVAKGLGLSKAYVGQKSSFTVDCSKAGNNMLLVGVHGPRTPCEEILVKHVGSRLYSVSYLLKDKGEYTLVVKWGDEHIPGSPYRVVVP</sequence>
<evidence type="ECO:0000256" key="10">
    <source>
        <dbReference type="SAM" id="MobiDB-lite"/>
    </source>
</evidence>
<dbReference type="FunFam" id="2.60.40.10:FF:000122">
    <property type="entry name" value="filamin-C isoform X2"/>
    <property type="match status" value="1"/>
</dbReference>
<proteinExistence type="inferred from homology"/>
<feature type="repeat" description="Filamin" evidence="9">
    <location>
        <begin position="544"/>
        <end position="636"/>
    </location>
</feature>
<dbReference type="FunFam" id="2.60.40.10:FF:000154">
    <property type="entry name" value="filamin-B isoform X1"/>
    <property type="match status" value="1"/>
</dbReference>
<dbReference type="InterPro" id="IPR014756">
    <property type="entry name" value="Ig_E-set"/>
</dbReference>
<dbReference type="FunFam" id="2.60.40.10:FF:000007">
    <property type="entry name" value="Filamin-B isoform C"/>
    <property type="match status" value="2"/>
</dbReference>
<dbReference type="InterPro" id="IPR036872">
    <property type="entry name" value="CH_dom_sf"/>
</dbReference>
<dbReference type="FunFam" id="2.60.40.10:FF:000001">
    <property type="entry name" value="Filamin-C isoform b"/>
    <property type="match status" value="5"/>
</dbReference>
<name>A0A2J8IN81_PANTR</name>
<feature type="repeat" description="Filamin" evidence="9">
    <location>
        <begin position="1950"/>
        <end position="1993"/>
    </location>
</feature>
<evidence type="ECO:0000256" key="1">
    <source>
        <dbReference type="ARBA" id="ARBA00004245"/>
    </source>
</evidence>
<keyword evidence="7" id="KW-0009">Actin-binding</keyword>
<gene>
    <name evidence="12" type="ORF">CK820_G0054717</name>
</gene>
<dbReference type="PROSITE" id="PS50194">
    <property type="entry name" value="FILAMIN_REPEAT"/>
    <property type="match status" value="21"/>
</dbReference>
<feature type="repeat" description="Filamin" evidence="9">
    <location>
        <begin position="1622"/>
        <end position="1713"/>
    </location>
</feature>
<dbReference type="InterPro" id="IPR001589">
    <property type="entry name" value="Actinin_actin-bd_CS"/>
</dbReference>
<dbReference type="CDD" id="cd21312">
    <property type="entry name" value="CH_FLNA_rpt2"/>
    <property type="match status" value="1"/>
</dbReference>
<keyword evidence="6" id="KW-0832">Ubl conjugation</keyword>
<feature type="region of interest" description="Disordered" evidence="10">
    <location>
        <begin position="1334"/>
        <end position="1355"/>
    </location>
</feature>
<dbReference type="PROSITE" id="PS00020">
    <property type="entry name" value="ACTININ_2"/>
    <property type="match status" value="1"/>
</dbReference>
<dbReference type="Gene3D" id="1.10.418.10">
    <property type="entry name" value="Calponin-like domain"/>
    <property type="match status" value="2"/>
</dbReference>
<feature type="repeat" description="Filamin" evidence="9">
    <location>
        <begin position="1128"/>
        <end position="1222"/>
    </location>
</feature>
<reference evidence="12 13" key="1">
    <citation type="submission" date="2017-12" db="EMBL/GenBank/DDBJ databases">
        <title>High-resolution comparative analysis of great ape genomes.</title>
        <authorList>
            <person name="Pollen A."/>
            <person name="Hastie A."/>
            <person name="Hormozdiari F."/>
            <person name="Dougherty M."/>
            <person name="Liu R."/>
            <person name="Chaisson M."/>
            <person name="Hoppe E."/>
            <person name="Hill C."/>
            <person name="Pang A."/>
            <person name="Hillier L."/>
            <person name="Baker C."/>
            <person name="Armstrong J."/>
            <person name="Shendure J."/>
            <person name="Paten B."/>
            <person name="Wilson R."/>
            <person name="Chao H."/>
            <person name="Schneider V."/>
            <person name="Ventura M."/>
            <person name="Kronenberg Z."/>
            <person name="Murali S."/>
            <person name="Gordon D."/>
            <person name="Cantsilieris S."/>
            <person name="Munson K."/>
            <person name="Nelson B."/>
            <person name="Raja A."/>
            <person name="Underwood J."/>
            <person name="Diekhans M."/>
            <person name="Fiddes I."/>
            <person name="Haussler D."/>
            <person name="Eichler E."/>
        </authorList>
    </citation>
    <scope>NUCLEOTIDE SEQUENCE [LARGE SCALE GENOMIC DNA]</scope>
    <source>
        <strain evidence="12">Yerkes chimp pedigree #C0471</strain>
    </source>
</reference>
<feature type="repeat" description="Filamin" evidence="9">
    <location>
        <begin position="939"/>
        <end position="1034"/>
    </location>
</feature>
<feature type="repeat" description="Filamin" evidence="9">
    <location>
        <begin position="1995"/>
        <end position="2088"/>
    </location>
</feature>
<dbReference type="FunFam" id="2.60.40.10:FF:000092">
    <property type="entry name" value="Filamin-B isoform B"/>
    <property type="match status" value="1"/>
</dbReference>